<evidence type="ECO:0000313" key="7">
    <source>
        <dbReference type="EMBL" id="CEP02056.1"/>
    </source>
</evidence>
<reference evidence="8 10" key="2">
    <citation type="submission" date="2018-03" db="EMBL/GenBank/DDBJ databases">
        <authorList>
            <person name="Fogelqvist J."/>
        </authorList>
    </citation>
    <scope>NUCLEOTIDE SEQUENCE [LARGE SCALE GENOMIC DNA]</scope>
</reference>
<evidence type="ECO:0000256" key="2">
    <source>
        <dbReference type="ARBA" id="ARBA00022525"/>
    </source>
</evidence>
<keyword evidence="8" id="KW-0496">Mitochondrion</keyword>
<evidence type="ECO:0000259" key="6">
    <source>
        <dbReference type="PROSITE" id="PS51116"/>
    </source>
</evidence>
<organism evidence="7 9">
    <name type="scientific">Plasmodiophora brassicae</name>
    <name type="common">Clubroot disease agent</name>
    <dbReference type="NCBI Taxonomy" id="37360"/>
    <lineage>
        <taxon>Eukaryota</taxon>
        <taxon>Sar</taxon>
        <taxon>Rhizaria</taxon>
        <taxon>Endomyxa</taxon>
        <taxon>Phytomyxea</taxon>
        <taxon>Plasmodiophorida</taxon>
        <taxon>Plasmodiophoridae</taxon>
        <taxon>Plasmodiophora</taxon>
    </lineage>
</organism>
<dbReference type="PROSITE" id="PS51116">
    <property type="entry name" value="LAMININ_IVB"/>
    <property type="match status" value="1"/>
</dbReference>
<feature type="compositionally biased region" description="Pro residues" evidence="5">
    <location>
        <begin position="53"/>
        <end position="67"/>
    </location>
</feature>
<keyword evidence="9" id="KW-1185">Reference proteome</keyword>
<evidence type="ECO:0000256" key="3">
    <source>
        <dbReference type="ARBA" id="ARBA00022530"/>
    </source>
</evidence>
<evidence type="ECO:0000256" key="5">
    <source>
        <dbReference type="SAM" id="MobiDB-lite"/>
    </source>
</evidence>
<feature type="compositionally biased region" description="Basic and acidic residues" evidence="5">
    <location>
        <begin position="97"/>
        <end position="117"/>
    </location>
</feature>
<dbReference type="Proteomes" id="UP000039324">
    <property type="component" value="Unassembled WGS sequence"/>
</dbReference>
<keyword evidence="3" id="KW-0272">Extracellular matrix</keyword>
<keyword evidence="4" id="KW-0084">Basement membrane</keyword>
<dbReference type="InterPro" id="IPR013015">
    <property type="entry name" value="Laminin_IV_B"/>
</dbReference>
<evidence type="ECO:0000313" key="8">
    <source>
        <dbReference type="EMBL" id="SPQ98911.1"/>
    </source>
</evidence>
<dbReference type="EMBL" id="OVEO01000010">
    <property type="protein sequence ID" value="SPQ98911.1"/>
    <property type="molecule type" value="Genomic_DNA"/>
</dbReference>
<comment type="subcellular location">
    <subcellularLocation>
        <location evidence="1">Secreted</location>
        <location evidence="1">Extracellular space</location>
        <location evidence="1">Extracellular matrix</location>
        <location evidence="1">Basement membrane</location>
    </subcellularLocation>
</comment>
<sequence>MIVDPVASARANGGWPAMDPAHRQQRAAAPANLVQLEQSVRKLAIQEPVFVPPPVEYRLPPQPPPRRMAPEDAPGIDSLLSSSSLLERLARQQMFQEMKRRNGAEDQQSRMDQMDVE</sequence>
<keyword evidence="2" id="KW-0964">Secreted</keyword>
<feature type="domain" description="Laminin IV type B" evidence="6">
    <location>
        <begin position="1"/>
        <end position="117"/>
    </location>
</feature>
<geneLocation type="mitochondrion" evidence="8"/>
<evidence type="ECO:0000313" key="10">
    <source>
        <dbReference type="Proteomes" id="UP000290189"/>
    </source>
</evidence>
<gene>
    <name evidence="7" type="ORF">PBRA_002321</name>
    <name evidence="8" type="ORF">PLBR_LOCUS6126</name>
</gene>
<name>A0A0G4J442_PLABS</name>
<protein>
    <recommendedName>
        <fullName evidence="6">Laminin IV type B domain-containing protein</fullName>
    </recommendedName>
</protein>
<dbReference type="AlphaFoldDB" id="A0A0G4J442"/>
<feature type="region of interest" description="Disordered" evidence="5">
    <location>
        <begin position="53"/>
        <end position="117"/>
    </location>
</feature>
<proteinExistence type="predicted"/>
<evidence type="ECO:0000256" key="1">
    <source>
        <dbReference type="ARBA" id="ARBA00004302"/>
    </source>
</evidence>
<dbReference type="Proteomes" id="UP000290189">
    <property type="component" value="Unassembled WGS sequence"/>
</dbReference>
<dbReference type="GO" id="GO:0005604">
    <property type="term" value="C:basement membrane"/>
    <property type="evidence" value="ECO:0007669"/>
    <property type="project" value="UniProtKB-SubCell"/>
</dbReference>
<accession>A0A0G4J442</accession>
<reference evidence="7 9" key="1">
    <citation type="submission" date="2015-02" db="EMBL/GenBank/DDBJ databases">
        <authorList>
            <person name="Chooi Y.-H."/>
        </authorList>
    </citation>
    <scope>NUCLEOTIDE SEQUENCE [LARGE SCALE GENOMIC DNA]</scope>
    <source>
        <strain evidence="7">E3</strain>
    </source>
</reference>
<evidence type="ECO:0000256" key="4">
    <source>
        <dbReference type="ARBA" id="ARBA00022869"/>
    </source>
</evidence>
<dbReference type="EMBL" id="CDSF01000122">
    <property type="protein sequence ID" value="CEP02056.1"/>
    <property type="molecule type" value="Genomic_DNA"/>
</dbReference>
<evidence type="ECO:0000313" key="9">
    <source>
        <dbReference type="Proteomes" id="UP000039324"/>
    </source>
</evidence>